<dbReference type="GO" id="GO:0010506">
    <property type="term" value="P:regulation of autophagy"/>
    <property type="evidence" value="ECO:0007669"/>
    <property type="project" value="InterPro"/>
</dbReference>
<accession>A0AAV7CD67</accession>
<organism evidence="8 9">
    <name type="scientific">Engystomops pustulosus</name>
    <name type="common">Tungara frog</name>
    <name type="synonym">Physalaemus pustulosus</name>
    <dbReference type="NCBI Taxonomy" id="76066"/>
    <lineage>
        <taxon>Eukaryota</taxon>
        <taxon>Metazoa</taxon>
        <taxon>Chordata</taxon>
        <taxon>Craniata</taxon>
        <taxon>Vertebrata</taxon>
        <taxon>Euteleostomi</taxon>
        <taxon>Amphibia</taxon>
        <taxon>Batrachia</taxon>
        <taxon>Anura</taxon>
        <taxon>Neobatrachia</taxon>
        <taxon>Hyloidea</taxon>
        <taxon>Leptodactylidae</taxon>
        <taxon>Leiuperinae</taxon>
        <taxon>Engystomops</taxon>
    </lineage>
</organism>
<feature type="region of interest" description="Disordered" evidence="5">
    <location>
        <begin position="198"/>
        <end position="219"/>
    </location>
</feature>
<keyword evidence="6" id="KW-0812">Transmembrane</keyword>
<dbReference type="InterPro" id="IPR027881">
    <property type="entry name" value="SOGA_CC"/>
</dbReference>
<dbReference type="GO" id="GO:0005615">
    <property type="term" value="C:extracellular space"/>
    <property type="evidence" value="ECO:0007669"/>
    <property type="project" value="InterPro"/>
</dbReference>
<name>A0AAV7CD67_ENGPU</name>
<evidence type="ECO:0000259" key="7">
    <source>
        <dbReference type="Pfam" id="PF11365"/>
    </source>
</evidence>
<comment type="caution">
    <text evidence="8">The sequence shown here is derived from an EMBL/GenBank/DDBJ whole genome shotgun (WGS) entry which is preliminary data.</text>
</comment>
<evidence type="ECO:0000313" key="8">
    <source>
        <dbReference type="EMBL" id="KAG8582659.1"/>
    </source>
</evidence>
<dbReference type="PANTHER" id="PTHR15742:SF2">
    <property type="entry name" value="PROTEIN SOGA3"/>
    <property type="match status" value="1"/>
</dbReference>
<dbReference type="Proteomes" id="UP000824782">
    <property type="component" value="Unassembled WGS sequence"/>
</dbReference>
<dbReference type="GO" id="GO:0016020">
    <property type="term" value="C:membrane"/>
    <property type="evidence" value="ECO:0007669"/>
    <property type="project" value="UniProtKB-SubCell"/>
</dbReference>
<feature type="compositionally biased region" description="Basic and acidic residues" evidence="5">
    <location>
        <begin position="75"/>
        <end position="90"/>
    </location>
</feature>
<keyword evidence="3" id="KW-0175">Coiled coil</keyword>
<proteinExistence type="predicted"/>
<evidence type="ECO:0000256" key="5">
    <source>
        <dbReference type="SAM" id="MobiDB-lite"/>
    </source>
</evidence>
<dbReference type="InterPro" id="IPR049885">
    <property type="entry name" value="MTCL1-3"/>
</dbReference>
<comment type="subcellular location">
    <subcellularLocation>
        <location evidence="1">Membrane</location>
    </subcellularLocation>
</comment>
<feature type="transmembrane region" description="Helical" evidence="6">
    <location>
        <begin position="493"/>
        <end position="523"/>
    </location>
</feature>
<keyword evidence="2" id="KW-0597">Phosphoprotein</keyword>
<protein>
    <recommendedName>
        <fullName evidence="7">SOGA coiled-coil domain-containing protein</fullName>
    </recommendedName>
</protein>
<evidence type="ECO:0000256" key="4">
    <source>
        <dbReference type="ARBA" id="ARBA00023136"/>
    </source>
</evidence>
<dbReference type="EMBL" id="WNYA01000003">
    <property type="protein sequence ID" value="KAG8582659.1"/>
    <property type="molecule type" value="Genomic_DNA"/>
</dbReference>
<keyword evidence="9" id="KW-1185">Reference proteome</keyword>
<evidence type="ECO:0000313" key="9">
    <source>
        <dbReference type="Proteomes" id="UP000824782"/>
    </source>
</evidence>
<evidence type="ECO:0000256" key="3">
    <source>
        <dbReference type="ARBA" id="ARBA00023054"/>
    </source>
</evidence>
<gene>
    <name evidence="8" type="ORF">GDO81_008152</name>
</gene>
<sequence length="524" mass="60502">MSLVGAELEEEEPPPHSIIVAKDVSVRLHHELENVEEKRTKTEEENEKLRQQLIEVDIAKQALQNELEKLKELSLKRRGSKDAQKSEKKTLQTPTEEDNEDLKCQLQFVKEEAMLMRKKMAKIDKDKDRLEHELQKYRSFYGDLDSPLPKGEASGPPTTREAELKLRLRLVEEEANILGRKIVELEVENRGLKAELDDLRGDDYSGASNSIPREQSESVSELRQHLQLVEDEAELLRRNLSDLEEQNKRITTELNKYKFKSGTHDSSRHTDNVKTEALQEELKTARLQINELSGKVMQLQYENRVLMSNMQRYDLASHLGIRGSPRDSDAESDAGKKESDDDSRPPHRKREGPIGGESDSEEVRNIRCLTPTRSFYPSTSVWQKNFAERQQMKDIRSEAERLGKTIDRLISDTSTIITEARIYVANGDLFGLMDDEDEGSRIREHELLYRINAQMKAFRKELQNFIDRLEVPKSSEERSADDPLSVSQMFQPIILLILILVLFSSLSYTTIFKLVFLFTLFFVL</sequence>
<reference evidence="8" key="1">
    <citation type="thesis" date="2020" institute="ProQuest LLC" country="789 East Eisenhower Parkway, Ann Arbor, MI, USA">
        <title>Comparative Genomics and Chromosome Evolution.</title>
        <authorList>
            <person name="Mudd A.B."/>
        </authorList>
    </citation>
    <scope>NUCLEOTIDE SEQUENCE</scope>
    <source>
        <strain evidence="8">237g6f4</strain>
        <tissue evidence="8">Blood</tissue>
    </source>
</reference>
<dbReference type="Pfam" id="PF11365">
    <property type="entry name" value="SOGA"/>
    <property type="match status" value="2"/>
</dbReference>
<dbReference type="AlphaFoldDB" id="A0AAV7CD67"/>
<evidence type="ECO:0000256" key="2">
    <source>
        <dbReference type="ARBA" id="ARBA00022553"/>
    </source>
</evidence>
<dbReference type="PANTHER" id="PTHR15742">
    <property type="entry name" value="GIRDIN"/>
    <property type="match status" value="1"/>
</dbReference>
<feature type="region of interest" description="Disordered" evidence="5">
    <location>
        <begin position="75"/>
        <end position="100"/>
    </location>
</feature>
<feature type="domain" description="SOGA coiled-coil" evidence="7">
    <location>
        <begin position="98"/>
        <end position="192"/>
    </location>
</feature>
<feature type="domain" description="SOGA coiled-coil" evidence="7">
    <location>
        <begin position="218"/>
        <end position="306"/>
    </location>
</feature>
<feature type="compositionally biased region" description="Basic and acidic residues" evidence="5">
    <location>
        <begin position="324"/>
        <end position="345"/>
    </location>
</feature>
<feature type="region of interest" description="Disordered" evidence="5">
    <location>
        <begin position="320"/>
        <end position="364"/>
    </location>
</feature>
<keyword evidence="6" id="KW-1133">Transmembrane helix</keyword>
<evidence type="ECO:0000256" key="1">
    <source>
        <dbReference type="ARBA" id="ARBA00004370"/>
    </source>
</evidence>
<keyword evidence="4 6" id="KW-0472">Membrane</keyword>
<evidence type="ECO:0000256" key="6">
    <source>
        <dbReference type="SAM" id="Phobius"/>
    </source>
</evidence>